<comment type="similarity">
    <text evidence="1">Belongs to the FAM154 family.</text>
</comment>
<dbReference type="GO" id="GO:0005856">
    <property type="term" value="C:cytoskeleton"/>
    <property type="evidence" value="ECO:0007669"/>
    <property type="project" value="TreeGrafter"/>
</dbReference>
<reference evidence="3" key="1">
    <citation type="journal article" date="2024" name="Gigascience">
        <title>Chromosome-level genome of the poultry shaft louse Menopon gallinae provides insight into the host-switching and adaptive evolution of parasitic lice.</title>
        <authorList>
            <person name="Xu Y."/>
            <person name="Ma L."/>
            <person name="Liu S."/>
            <person name="Liang Y."/>
            <person name="Liu Q."/>
            <person name="He Z."/>
            <person name="Tian L."/>
            <person name="Duan Y."/>
            <person name="Cai W."/>
            <person name="Li H."/>
            <person name="Song F."/>
        </authorList>
    </citation>
    <scope>NUCLEOTIDE SEQUENCE</scope>
    <source>
        <strain evidence="3">Cailab_2023a</strain>
    </source>
</reference>
<evidence type="ECO:0008006" key="4">
    <source>
        <dbReference type="Google" id="ProtNLM"/>
    </source>
</evidence>
<evidence type="ECO:0000256" key="2">
    <source>
        <dbReference type="SAM" id="MobiDB-lite"/>
    </source>
</evidence>
<dbReference type="Pfam" id="PF05217">
    <property type="entry name" value="SAXO1-2"/>
    <property type="match status" value="1"/>
</dbReference>
<dbReference type="PANTHER" id="PTHR31516:SF17">
    <property type="entry name" value="STABILIZER OF AXONEMAL MICROTUBULES 2"/>
    <property type="match status" value="1"/>
</dbReference>
<accession>A0AAW2HIF1</accession>
<protein>
    <recommendedName>
        <fullName evidence="4">Stabilizer of axonemal microtubules 2</fullName>
    </recommendedName>
</protein>
<gene>
    <name evidence="3" type="ORF">PYX00_007152</name>
</gene>
<dbReference type="InterPro" id="IPR033336">
    <property type="entry name" value="SAXO1/2"/>
</dbReference>
<sequence>MPPLSTDKPCEGSSGQGPGLPPSGLPDVCKKVQPVDYNPPAGEAHVTCTKHDTFPKAGMRYVQPPVPVSYKPEKRYRPPEYQMECGTIYRLSYPGVDADTMQKSRAERVKNRQDNLQPCSKPFSQDTTFRLSYTGVQGERAIPVRPDARYSMMGKGAMQSVTTHRHDYTPKCSDKVTPFSLSTNIQMSTAKMEENTTMRLSYQPVEGEKVQSYKPTNVYRKSDYKFEQDTINRLSYQPWDPVPKEEYPWKKLPTYQQPIYTMEQNTIYRASYLPNENAERPASFKPDTTYTPSGKKFAQETIYRESYQNAFDSYCPVQRVIRGGNIMPSTQPLSQDTTFRLSYTGVAGERAISYKPAQKAMMGAGPMQSITTQRHDYTPKPLIPTANYKPAQTLISSEYKMEDLTTFRASYLPNEGIPKVQSCKPTTVYHKPNYCLESDTINRLSYQPWVAGPKEVYPWMKKPGYQQPAYCMEDTSIYRGSYIAPGDYVPDNSQDFGKATGGSVEPCVCPGMSSVPARNATDDL</sequence>
<dbReference type="PANTHER" id="PTHR31516">
    <property type="entry name" value="STABILIZER OF AXONEMAL MICROTUBULES 2"/>
    <property type="match status" value="1"/>
</dbReference>
<evidence type="ECO:0000313" key="3">
    <source>
        <dbReference type="EMBL" id="KAL0269406.1"/>
    </source>
</evidence>
<dbReference type="GO" id="GO:0008017">
    <property type="term" value="F:microtubule binding"/>
    <property type="evidence" value="ECO:0007669"/>
    <property type="project" value="InterPro"/>
</dbReference>
<proteinExistence type="inferred from homology"/>
<evidence type="ECO:0000256" key="1">
    <source>
        <dbReference type="ARBA" id="ARBA00008738"/>
    </source>
</evidence>
<dbReference type="AlphaFoldDB" id="A0AAW2HIF1"/>
<dbReference type="EMBL" id="JARGDH010000004">
    <property type="protein sequence ID" value="KAL0269406.1"/>
    <property type="molecule type" value="Genomic_DNA"/>
</dbReference>
<name>A0AAW2HIF1_9NEOP</name>
<feature type="region of interest" description="Disordered" evidence="2">
    <location>
        <begin position="1"/>
        <end position="27"/>
    </location>
</feature>
<comment type="caution">
    <text evidence="3">The sequence shown here is derived from an EMBL/GenBank/DDBJ whole genome shotgun (WGS) entry which is preliminary data.</text>
</comment>
<organism evidence="3">
    <name type="scientific">Menopon gallinae</name>
    <name type="common">poultry shaft louse</name>
    <dbReference type="NCBI Taxonomy" id="328185"/>
    <lineage>
        <taxon>Eukaryota</taxon>
        <taxon>Metazoa</taxon>
        <taxon>Ecdysozoa</taxon>
        <taxon>Arthropoda</taxon>
        <taxon>Hexapoda</taxon>
        <taxon>Insecta</taxon>
        <taxon>Pterygota</taxon>
        <taxon>Neoptera</taxon>
        <taxon>Paraneoptera</taxon>
        <taxon>Psocodea</taxon>
        <taxon>Troctomorpha</taxon>
        <taxon>Phthiraptera</taxon>
        <taxon>Amblycera</taxon>
        <taxon>Menoponidae</taxon>
        <taxon>Menopon</taxon>
    </lineage>
</organism>